<evidence type="ECO:0000313" key="3">
    <source>
        <dbReference type="Proteomes" id="UP000031512"/>
    </source>
</evidence>
<protein>
    <submittedName>
        <fullName evidence="2">Uncharacterized protein</fullName>
    </submittedName>
</protein>
<dbReference type="KEGG" id="beq:BEWA_020630"/>
<dbReference type="RefSeq" id="XP_004828882.1">
    <property type="nucleotide sequence ID" value="XM_004828825.1"/>
</dbReference>
<dbReference type="VEuPathDB" id="PiroplasmaDB:BEWA_020630"/>
<accession>L0AW05</accession>
<dbReference type="Proteomes" id="UP000031512">
    <property type="component" value="Chromosome 1"/>
</dbReference>
<dbReference type="OrthoDB" id="6359008at2759"/>
<organism evidence="2 3">
    <name type="scientific">Theileria equi strain WA</name>
    <dbReference type="NCBI Taxonomy" id="1537102"/>
    <lineage>
        <taxon>Eukaryota</taxon>
        <taxon>Sar</taxon>
        <taxon>Alveolata</taxon>
        <taxon>Apicomplexa</taxon>
        <taxon>Aconoidasida</taxon>
        <taxon>Piroplasmida</taxon>
        <taxon>Theileriidae</taxon>
        <taxon>Theileria</taxon>
    </lineage>
</organism>
<dbReference type="eggNOG" id="ENOG502RSZ3">
    <property type="taxonomic scope" value="Eukaryota"/>
</dbReference>
<dbReference type="GeneID" id="15803600"/>
<evidence type="ECO:0000313" key="2">
    <source>
        <dbReference type="EMBL" id="AFZ79216.1"/>
    </source>
</evidence>
<dbReference type="AlphaFoldDB" id="L0AW05"/>
<sequence>MSVEVDIRNKCRNRCTCPWKNSGLITTKTGSLKDATDYGYCTHEKVAGQGINGLTYNRTHLQIEDEKTGSPKIFKEEHSRLDFVTVYYHIYDRNAHVIKAPLFLRVKDHAGAEYKWYENVSTNEDNKTWRKINKTSGFPTDDPGKGGSEFRENLDRVTCSLHNIHRVEISRNGQSDPYGCPICKKAKVIVKPGVSVNGIYTRFEHIPMDDGKYYLSHGNNLVKYKESSKHNSKFLSVKKGDTLSVYYWEGDEKRTNPLIIELKRADGGGSNWYASDLQYKDKNYKWIKLKQDETANFSRYGEELKAKLDYLSCTVNSAVRIKLGRDSGCHDSRDSNHKSTISTRHNGIFNRSPFISAYEYTPSKESGGKSFSVAEVLLQGERQKSESGNLFLKDVTKLSSYASFCDPTNPFIIRVEYSDCNEWYQRNSDDKNTWEKKHDLSDQIEQIFANVKKKLNITPCPPAKIPPQEGIQINITEQPENDTLDGTYVSSSSGNLLILISKDVKTLPHGFFRVTHQTTAVASFKLSKTLSNNGDQIGKGGGPSIPNVQYVSVYFWDGEPSKPILLGIKQGGNLKYYSRSSGTTSWIQGNNDKFKKLVHMLDDKNCQRNNAIPFDIKEPTKDHADGNSNCLKIRKITGPTSSQLPGGDYAVREYAISGDARMSRVTFDGIYTNIGATKDTVNKAVVYYWKNDPNISSRAIPLLVGFVKNGLIDWYENDGIGSQNLYWKPIDGNEAKKFYEADIPQPSLTEKLDEVSCRIHRTVKIDISKNSGRSYCHSRCIPTRIKVVSTGKTISGYIGYDHIAIKGQTFTVTSIIKNDRKENINLPYPLKNVKKVAVYSPVCSEGVPVIHIGYKQSTYDTWLKNEKGQWTQFNLSNHQNYLLTCQEARGSFITKSNPSIPSGDDFSASEAEEGLGGETDSYLEPTPTPQTEANEGEAQYLLASAPSAPETSQNDSPPNSNQDIIKTTISVATGILTTSALACFAGWKLYNRFKGDPWVRQI</sequence>
<dbReference type="STRING" id="1537102.L0AW05"/>
<feature type="region of interest" description="Disordered" evidence="1">
    <location>
        <begin position="894"/>
        <end position="932"/>
    </location>
</feature>
<proteinExistence type="predicted"/>
<name>L0AW05_THEEQ</name>
<dbReference type="EMBL" id="CP001669">
    <property type="protein sequence ID" value="AFZ79216.1"/>
    <property type="molecule type" value="Genomic_DNA"/>
</dbReference>
<gene>
    <name evidence="2" type="ORF">BEWA_020630</name>
</gene>
<keyword evidence="3" id="KW-1185">Reference proteome</keyword>
<evidence type="ECO:0000256" key="1">
    <source>
        <dbReference type="SAM" id="MobiDB-lite"/>
    </source>
</evidence>
<reference evidence="2 3" key="1">
    <citation type="journal article" date="2012" name="BMC Genomics">
        <title>Comparative genomic analysis and phylogenetic position of Theileria equi.</title>
        <authorList>
            <person name="Kappmeyer L.S."/>
            <person name="Thiagarajan M."/>
            <person name="Herndon D.R."/>
            <person name="Ramsay J.D."/>
            <person name="Caler E."/>
            <person name="Djikeng A."/>
            <person name="Gillespie J.J."/>
            <person name="Lau A.O."/>
            <person name="Roalson E.H."/>
            <person name="Silva J.C."/>
            <person name="Silva M.G."/>
            <person name="Suarez C.E."/>
            <person name="Ueti M.W."/>
            <person name="Nene V.M."/>
            <person name="Mealey R.H."/>
            <person name="Knowles D.P."/>
            <person name="Brayton K.A."/>
        </authorList>
    </citation>
    <scope>NUCLEOTIDE SEQUENCE [LARGE SCALE GENOMIC DNA]</scope>
    <source>
        <strain evidence="2 3">WA</strain>
    </source>
</reference>